<feature type="compositionally biased region" description="Pro residues" evidence="6">
    <location>
        <begin position="679"/>
        <end position="688"/>
    </location>
</feature>
<accession>A0A671MQI2</accession>
<dbReference type="PROSITE" id="PS51021">
    <property type="entry name" value="BAR"/>
    <property type="match status" value="1"/>
</dbReference>
<dbReference type="Pfam" id="PF00620">
    <property type="entry name" value="RhoGAP"/>
    <property type="match status" value="1"/>
</dbReference>
<dbReference type="GO" id="GO:0032956">
    <property type="term" value="P:regulation of actin cytoskeleton organization"/>
    <property type="evidence" value="ECO:0007669"/>
    <property type="project" value="TreeGrafter"/>
</dbReference>
<evidence type="ECO:0000256" key="4">
    <source>
        <dbReference type="ARBA" id="ARBA00022553"/>
    </source>
</evidence>
<dbReference type="InterPro" id="IPR004148">
    <property type="entry name" value="BAR_dom"/>
</dbReference>
<keyword evidence="4" id="KW-0597">Phosphoprotein</keyword>
<evidence type="ECO:0000256" key="3">
    <source>
        <dbReference type="ARBA" id="ARBA00022490"/>
    </source>
</evidence>
<dbReference type="SMART" id="SM00324">
    <property type="entry name" value="RhoGAP"/>
    <property type="match status" value="1"/>
</dbReference>
<dbReference type="Pfam" id="PF03114">
    <property type="entry name" value="BAR"/>
    <property type="match status" value="1"/>
</dbReference>
<dbReference type="SUPFAM" id="SSF48350">
    <property type="entry name" value="GTPase activation domain, GAP"/>
    <property type="match status" value="1"/>
</dbReference>
<dbReference type="GO" id="GO:0035020">
    <property type="term" value="P:regulation of Rac protein signal transduction"/>
    <property type="evidence" value="ECO:0007669"/>
    <property type="project" value="TreeGrafter"/>
</dbReference>
<keyword evidence="10" id="KW-1185">Reference proteome</keyword>
<evidence type="ECO:0000259" key="7">
    <source>
        <dbReference type="PROSITE" id="PS50238"/>
    </source>
</evidence>
<feature type="region of interest" description="Disordered" evidence="6">
    <location>
        <begin position="608"/>
        <end position="717"/>
    </location>
</feature>
<feature type="domain" description="BAR" evidence="8">
    <location>
        <begin position="15"/>
        <end position="254"/>
    </location>
</feature>
<dbReference type="GO" id="GO:0005829">
    <property type="term" value="C:cytosol"/>
    <property type="evidence" value="ECO:0007669"/>
    <property type="project" value="UniProtKB-SubCell"/>
</dbReference>
<feature type="coiled-coil region" evidence="5">
    <location>
        <begin position="170"/>
        <end position="197"/>
    </location>
</feature>
<dbReference type="Ensembl" id="ENSSANT00000037395.1">
    <property type="protein sequence ID" value="ENSSANP00000035110.1"/>
    <property type="gene ID" value="ENSSANG00000017758.1"/>
</dbReference>
<dbReference type="InterPro" id="IPR027267">
    <property type="entry name" value="AH/BAR_dom_sf"/>
</dbReference>
<evidence type="ECO:0000256" key="6">
    <source>
        <dbReference type="SAM" id="MobiDB-lite"/>
    </source>
</evidence>
<dbReference type="GO" id="GO:0007165">
    <property type="term" value="P:signal transduction"/>
    <property type="evidence" value="ECO:0007669"/>
    <property type="project" value="InterPro"/>
</dbReference>
<evidence type="ECO:0000256" key="2">
    <source>
        <dbReference type="ARBA" id="ARBA00022468"/>
    </source>
</evidence>
<evidence type="ECO:0000313" key="9">
    <source>
        <dbReference type="Ensembl" id="ENSSANP00000035110.1"/>
    </source>
</evidence>
<keyword evidence="2" id="KW-0343">GTPase activation</keyword>
<feature type="region of interest" description="Disordered" evidence="6">
    <location>
        <begin position="463"/>
        <end position="526"/>
    </location>
</feature>
<dbReference type="InterPro" id="IPR047165">
    <property type="entry name" value="RHG17/44/SH3BP1-like"/>
</dbReference>
<dbReference type="SUPFAM" id="SSF103657">
    <property type="entry name" value="BAR/IMD domain-like"/>
    <property type="match status" value="1"/>
</dbReference>
<name>A0A671MQI2_9TELE</name>
<dbReference type="GO" id="GO:0005096">
    <property type="term" value="F:GTPase activator activity"/>
    <property type="evidence" value="ECO:0007669"/>
    <property type="project" value="UniProtKB-KW"/>
</dbReference>
<comment type="subcellular location">
    <subcellularLocation>
        <location evidence="1">Cytoplasm</location>
        <location evidence="1">Cytosol</location>
    </subcellularLocation>
</comment>
<dbReference type="InterPro" id="IPR008936">
    <property type="entry name" value="Rho_GTPase_activation_prot"/>
</dbReference>
<dbReference type="FunFam" id="1.20.1270.60:FF:000053">
    <property type="entry name" value="SH3 domain-binding protein 1"/>
    <property type="match status" value="1"/>
</dbReference>
<feature type="compositionally biased region" description="Pro residues" evidence="6">
    <location>
        <begin position="633"/>
        <end position="642"/>
    </location>
</feature>
<organism evidence="9 10">
    <name type="scientific">Sinocyclocheilus anshuiensis</name>
    <dbReference type="NCBI Taxonomy" id="1608454"/>
    <lineage>
        <taxon>Eukaryota</taxon>
        <taxon>Metazoa</taxon>
        <taxon>Chordata</taxon>
        <taxon>Craniata</taxon>
        <taxon>Vertebrata</taxon>
        <taxon>Euteleostomi</taxon>
        <taxon>Actinopterygii</taxon>
        <taxon>Neopterygii</taxon>
        <taxon>Teleostei</taxon>
        <taxon>Ostariophysi</taxon>
        <taxon>Cypriniformes</taxon>
        <taxon>Cyprinidae</taxon>
        <taxon>Cyprininae</taxon>
        <taxon>Sinocyclocheilus</taxon>
    </lineage>
</organism>
<dbReference type="AlphaFoldDB" id="A0A671MQI2"/>
<feature type="domain" description="Rho-GAP" evidence="7">
    <location>
        <begin position="256"/>
        <end position="446"/>
    </location>
</feature>
<evidence type="ECO:0000259" key="8">
    <source>
        <dbReference type="PROSITE" id="PS51021"/>
    </source>
</evidence>
<feature type="compositionally biased region" description="Pro residues" evidence="6">
    <location>
        <begin position="652"/>
        <end position="661"/>
    </location>
</feature>
<dbReference type="FunFam" id="1.10.555.10:FF:000001">
    <property type="entry name" value="Rho GTPase activating protein 44"/>
    <property type="match status" value="1"/>
</dbReference>
<dbReference type="Gene3D" id="1.10.555.10">
    <property type="entry name" value="Rho GTPase activation protein"/>
    <property type="match status" value="1"/>
</dbReference>
<evidence type="ECO:0000313" key="10">
    <source>
        <dbReference type="Proteomes" id="UP000472260"/>
    </source>
</evidence>
<dbReference type="SMART" id="SM00721">
    <property type="entry name" value="BAR"/>
    <property type="match status" value="1"/>
</dbReference>
<dbReference type="CDD" id="cd04386">
    <property type="entry name" value="RhoGAP_nadrin"/>
    <property type="match status" value="1"/>
</dbReference>
<sequence length="717" mass="78518">MIISVLNGTIGSIHFGILENLKFESNVRIILQIERRLENVRFVSHNVHKKMVMCLQGNVGSDVDKRHKKLPVTALSQSMLDGGSQLGDESFIGKMMEVCGEAENKLALEQSQLEVQLERDILEPLNQLAEVDIPNILKQRKHLAKLVLDFDSAKARYQQATKAFPTAANAQAMAAKVDTLKEEMDEAQNKMEICKDQVAADMYNFSSKEGEYARYYVLLLEAQAEYHRRALASIESVLPTIQSQQDKWTEKPAFGTALEEHLKRTSREIALPIEACIMMLLETGMQEEGLFRIAAGASKLKKLKAALDCSTSQLEEFYSDPHAVAGALKSYLRELPEPLMTYQLYEEWIQASNISDPDKRLQALWVVCDMLPKANKTNFRYLVKFLAKLALESDVNKMTASNIAIVLGPNLLWAKTEGSLAEMAATTSVHVVSIIELIINHSSWFFPEDVDFNVSGMFAMPGCPGTPDSEAGTIDRRRPGSQGSLDSDTPRKDSPANKQPEIAPRRAGTVNKKQHSTPTFQPPLPPIDDGGVFVFEPSPLRCTACGIKHYPASTPPAMRNGPGGLSGTPAQLNVVTPTSGPKGPSPFLGRRGQNLLSFLISLFRSIRDPSAPSTPQPLIAPRRNNQTPIQAPSHPPPQPPPQSTEEAEPSLPRTPTPPGTPPHDGSQLRPRPTPRARPKPSGPPPPQPSIDGANGVCVSGSKIISGKENPEKTPTTC</sequence>
<keyword evidence="3" id="KW-0963">Cytoplasm</keyword>
<dbReference type="PANTHER" id="PTHR14130:SF3">
    <property type="entry name" value="RHO GTPASE-ACTIVATING PROTEIN 17"/>
    <property type="match status" value="1"/>
</dbReference>
<gene>
    <name evidence="9" type="primary">LOC107689995</name>
</gene>
<keyword evidence="5" id="KW-0175">Coiled coil</keyword>
<dbReference type="PROSITE" id="PS50238">
    <property type="entry name" value="RHOGAP"/>
    <property type="match status" value="1"/>
</dbReference>
<reference evidence="9" key="2">
    <citation type="submission" date="2025-09" db="UniProtKB">
        <authorList>
            <consortium name="Ensembl"/>
        </authorList>
    </citation>
    <scope>IDENTIFICATION</scope>
</reference>
<dbReference type="PANTHER" id="PTHR14130">
    <property type="entry name" value="3BP-1 RELATED RHOGAP"/>
    <property type="match status" value="1"/>
</dbReference>
<evidence type="ECO:0000256" key="1">
    <source>
        <dbReference type="ARBA" id="ARBA00004514"/>
    </source>
</evidence>
<dbReference type="Proteomes" id="UP000472260">
    <property type="component" value="Unassembled WGS sequence"/>
</dbReference>
<dbReference type="Gene3D" id="1.20.1270.60">
    <property type="entry name" value="Arfaptin homology (AH) domain/BAR domain"/>
    <property type="match status" value="1"/>
</dbReference>
<protein>
    <submittedName>
        <fullName evidence="9">Rho GTPase-activating protein 17-like</fullName>
    </submittedName>
</protein>
<reference evidence="9" key="1">
    <citation type="submission" date="2025-08" db="UniProtKB">
        <authorList>
            <consortium name="Ensembl"/>
        </authorList>
    </citation>
    <scope>IDENTIFICATION</scope>
</reference>
<evidence type="ECO:0000256" key="5">
    <source>
        <dbReference type="SAM" id="Coils"/>
    </source>
</evidence>
<proteinExistence type="predicted"/>
<dbReference type="InterPro" id="IPR000198">
    <property type="entry name" value="RhoGAP_dom"/>
</dbReference>